<dbReference type="OrthoDB" id="1681765at2759"/>
<reference evidence="2 3" key="1">
    <citation type="journal article" date="2018" name="Biotechnol. Biofuels">
        <title>Integrative visual omics of the white-rot fungus Polyporus brumalis exposes the biotechnological potential of its oxidative enzymes for delignifying raw plant biomass.</title>
        <authorList>
            <person name="Miyauchi S."/>
            <person name="Rancon A."/>
            <person name="Drula E."/>
            <person name="Hage H."/>
            <person name="Chaduli D."/>
            <person name="Favel A."/>
            <person name="Grisel S."/>
            <person name="Henrissat B."/>
            <person name="Herpoel-Gimbert I."/>
            <person name="Ruiz-Duenas F.J."/>
            <person name="Chevret D."/>
            <person name="Hainaut M."/>
            <person name="Lin J."/>
            <person name="Wang M."/>
            <person name="Pangilinan J."/>
            <person name="Lipzen A."/>
            <person name="Lesage-Meessen L."/>
            <person name="Navarro D."/>
            <person name="Riley R."/>
            <person name="Grigoriev I.V."/>
            <person name="Zhou S."/>
            <person name="Raouche S."/>
            <person name="Rosso M.N."/>
        </authorList>
    </citation>
    <scope>NUCLEOTIDE SEQUENCE [LARGE SCALE GENOMIC DNA]</scope>
    <source>
        <strain evidence="2 3">BRFM 1820</strain>
    </source>
</reference>
<dbReference type="EMBL" id="KZ857556">
    <property type="protein sequence ID" value="RDX40429.1"/>
    <property type="molecule type" value="Genomic_DNA"/>
</dbReference>
<evidence type="ECO:0000313" key="2">
    <source>
        <dbReference type="EMBL" id="RDX40429.1"/>
    </source>
</evidence>
<proteinExistence type="predicted"/>
<feature type="signal peptide" evidence="1">
    <location>
        <begin position="1"/>
        <end position="24"/>
    </location>
</feature>
<protein>
    <submittedName>
        <fullName evidence="2">Uncharacterized protein</fullName>
    </submittedName>
</protein>
<feature type="chain" id="PRO_5016697479" evidence="1">
    <location>
        <begin position="25"/>
        <end position="109"/>
    </location>
</feature>
<organism evidence="2 3">
    <name type="scientific">Lentinus brumalis</name>
    <dbReference type="NCBI Taxonomy" id="2498619"/>
    <lineage>
        <taxon>Eukaryota</taxon>
        <taxon>Fungi</taxon>
        <taxon>Dikarya</taxon>
        <taxon>Basidiomycota</taxon>
        <taxon>Agaricomycotina</taxon>
        <taxon>Agaricomycetes</taxon>
        <taxon>Polyporales</taxon>
        <taxon>Polyporaceae</taxon>
        <taxon>Lentinus</taxon>
    </lineage>
</organism>
<accession>A0A371CJH9</accession>
<keyword evidence="3" id="KW-1185">Reference proteome</keyword>
<sequence>MAPLDPHLQQLQMLLLTLYKLVLSIISSQPFYTTYVSLPPADQVNPFIGENPKFASYFGDALDAIDGTHINACPSAAEADGAQNRKGQLMQNCLAACTWDMWFVYFLRL</sequence>
<evidence type="ECO:0000313" key="3">
    <source>
        <dbReference type="Proteomes" id="UP000256964"/>
    </source>
</evidence>
<dbReference type="STRING" id="139420.A0A371CJH9"/>
<gene>
    <name evidence="2" type="ORF">OH76DRAFT_1423696</name>
</gene>
<evidence type="ECO:0000256" key="1">
    <source>
        <dbReference type="SAM" id="SignalP"/>
    </source>
</evidence>
<name>A0A371CJH9_9APHY</name>
<keyword evidence="1" id="KW-0732">Signal</keyword>
<dbReference type="Proteomes" id="UP000256964">
    <property type="component" value="Unassembled WGS sequence"/>
</dbReference>
<dbReference type="AlphaFoldDB" id="A0A371CJH9"/>